<accession>A0AAN7BXH9</accession>
<reference evidence="1" key="2">
    <citation type="submission" date="2023-05" db="EMBL/GenBank/DDBJ databases">
        <authorList>
            <consortium name="Lawrence Berkeley National Laboratory"/>
            <person name="Steindorff A."/>
            <person name="Hensen N."/>
            <person name="Bonometti L."/>
            <person name="Westerberg I."/>
            <person name="Brannstrom I.O."/>
            <person name="Guillou S."/>
            <person name="Cros-Aarteil S."/>
            <person name="Calhoun S."/>
            <person name="Haridas S."/>
            <person name="Kuo A."/>
            <person name="Mondo S."/>
            <person name="Pangilinan J."/>
            <person name="Riley R."/>
            <person name="Labutti K."/>
            <person name="Andreopoulos B."/>
            <person name="Lipzen A."/>
            <person name="Chen C."/>
            <person name="Yanf M."/>
            <person name="Daum C."/>
            <person name="Ng V."/>
            <person name="Clum A."/>
            <person name="Ohm R."/>
            <person name="Martin F."/>
            <person name="Silar P."/>
            <person name="Natvig D."/>
            <person name="Lalanne C."/>
            <person name="Gautier V."/>
            <person name="Ament-Velasquez S.L."/>
            <person name="Kruys A."/>
            <person name="Hutchinson M.I."/>
            <person name="Powell A.J."/>
            <person name="Barry K."/>
            <person name="Miller A.N."/>
            <person name="Grigoriev I.V."/>
            <person name="Debuchy R."/>
            <person name="Gladieux P."/>
            <person name="Thoren M.H."/>
            <person name="Johannesson H."/>
        </authorList>
    </citation>
    <scope>NUCLEOTIDE SEQUENCE</scope>
    <source>
        <strain evidence="1">CBS 990.96</strain>
    </source>
</reference>
<dbReference type="Proteomes" id="UP001301958">
    <property type="component" value="Unassembled WGS sequence"/>
</dbReference>
<sequence length="87" mass="10069">MGKSIDHAARTGTKDTPLEWTREVKHKYCDKVEIGSPKGKPNKAQQCTECQYIKLRQVKQGNTVTSGRRNMKMGWIRGEQDTFWEKI</sequence>
<reference evidence="1" key="1">
    <citation type="journal article" date="2023" name="Mol. Phylogenet. Evol.">
        <title>Genome-scale phylogeny and comparative genomics of the fungal order Sordariales.</title>
        <authorList>
            <person name="Hensen N."/>
            <person name="Bonometti L."/>
            <person name="Westerberg I."/>
            <person name="Brannstrom I.O."/>
            <person name="Guillou S."/>
            <person name="Cros-Aarteil S."/>
            <person name="Calhoun S."/>
            <person name="Haridas S."/>
            <person name="Kuo A."/>
            <person name="Mondo S."/>
            <person name="Pangilinan J."/>
            <person name="Riley R."/>
            <person name="LaButti K."/>
            <person name="Andreopoulos B."/>
            <person name="Lipzen A."/>
            <person name="Chen C."/>
            <person name="Yan M."/>
            <person name="Daum C."/>
            <person name="Ng V."/>
            <person name="Clum A."/>
            <person name="Steindorff A."/>
            <person name="Ohm R.A."/>
            <person name="Martin F."/>
            <person name="Silar P."/>
            <person name="Natvig D.O."/>
            <person name="Lalanne C."/>
            <person name="Gautier V."/>
            <person name="Ament-Velasquez S.L."/>
            <person name="Kruys A."/>
            <person name="Hutchinson M.I."/>
            <person name="Powell A.J."/>
            <person name="Barry K."/>
            <person name="Miller A.N."/>
            <person name="Grigoriev I.V."/>
            <person name="Debuchy R."/>
            <person name="Gladieux P."/>
            <person name="Hiltunen Thoren M."/>
            <person name="Johannesson H."/>
        </authorList>
    </citation>
    <scope>NUCLEOTIDE SEQUENCE</scope>
    <source>
        <strain evidence="1">CBS 990.96</strain>
    </source>
</reference>
<evidence type="ECO:0000313" key="2">
    <source>
        <dbReference type="Proteomes" id="UP001301958"/>
    </source>
</evidence>
<name>A0AAN7BXH9_9PEZI</name>
<keyword evidence="2" id="KW-1185">Reference proteome</keyword>
<evidence type="ECO:0000313" key="1">
    <source>
        <dbReference type="EMBL" id="KAK4231463.1"/>
    </source>
</evidence>
<gene>
    <name evidence="1" type="ORF">QBC38DRAFT_465768</name>
</gene>
<dbReference type="AlphaFoldDB" id="A0AAN7BXH9"/>
<proteinExistence type="predicted"/>
<protein>
    <submittedName>
        <fullName evidence="1">Uncharacterized protein</fullName>
    </submittedName>
</protein>
<organism evidence="1 2">
    <name type="scientific">Podospora fimiseda</name>
    <dbReference type="NCBI Taxonomy" id="252190"/>
    <lineage>
        <taxon>Eukaryota</taxon>
        <taxon>Fungi</taxon>
        <taxon>Dikarya</taxon>
        <taxon>Ascomycota</taxon>
        <taxon>Pezizomycotina</taxon>
        <taxon>Sordariomycetes</taxon>
        <taxon>Sordariomycetidae</taxon>
        <taxon>Sordariales</taxon>
        <taxon>Podosporaceae</taxon>
        <taxon>Podospora</taxon>
    </lineage>
</organism>
<comment type="caution">
    <text evidence="1">The sequence shown here is derived from an EMBL/GenBank/DDBJ whole genome shotgun (WGS) entry which is preliminary data.</text>
</comment>
<dbReference type="EMBL" id="MU865292">
    <property type="protein sequence ID" value="KAK4231463.1"/>
    <property type="molecule type" value="Genomic_DNA"/>
</dbReference>